<feature type="compositionally biased region" description="Low complexity" evidence="1">
    <location>
        <begin position="244"/>
        <end position="267"/>
    </location>
</feature>
<evidence type="ECO:0000256" key="1">
    <source>
        <dbReference type="SAM" id="MobiDB-lite"/>
    </source>
</evidence>
<gene>
    <name evidence="2" type="ORF">G3M56_003530</name>
</gene>
<accession>A0A6B3LCR8</accession>
<protein>
    <submittedName>
        <fullName evidence="2">Uncharacterized protein</fullName>
    </submittedName>
</protein>
<organism evidence="2 3">
    <name type="scientific">Sulfuriroseicoccus oceanibius</name>
    <dbReference type="NCBI Taxonomy" id="2707525"/>
    <lineage>
        <taxon>Bacteria</taxon>
        <taxon>Pseudomonadati</taxon>
        <taxon>Verrucomicrobiota</taxon>
        <taxon>Verrucomicrobiia</taxon>
        <taxon>Verrucomicrobiales</taxon>
        <taxon>Verrucomicrobiaceae</taxon>
        <taxon>Sulfuriroseicoccus</taxon>
    </lineage>
</organism>
<evidence type="ECO:0000313" key="2">
    <source>
        <dbReference type="EMBL" id="QQL45672.1"/>
    </source>
</evidence>
<dbReference type="EMBL" id="CP066776">
    <property type="protein sequence ID" value="QQL45672.1"/>
    <property type="molecule type" value="Genomic_DNA"/>
</dbReference>
<sequence>MLMRFGVGLFGLIFAFSLLKTCSSQSKPVSTEVIAKEYAKGLDLKAVSALAKRSKDAADFEKRLNSPGEKVNNLDLNDDGNVDYIKVQEYGSGNERGFSLTVEVEPGKVQEVATIQFVRDGDRVNMQTSGHSSLYGSGQHYHSSFGIGDMLLLGWLFSDRGGHYASPYGYGNYPPYYARGWKRKSTDQYQREWRSAGAGTTFSKSSKPVVKTTAKSPNASKEAVRSEILSNPKKSQRSFQKRTSSSSRSGGFGRSSFGSSGSSRSGSSFGGGK</sequence>
<dbReference type="Proteomes" id="UP000475117">
    <property type="component" value="Chromosome"/>
</dbReference>
<name>A0A6B3LCR8_9BACT</name>
<keyword evidence="3" id="KW-1185">Reference proteome</keyword>
<reference evidence="2 3" key="1">
    <citation type="submission" date="2020-12" db="EMBL/GenBank/DDBJ databases">
        <title>Sulforoseuscoccus oceanibium gen. nov., sp. nov., a representative of the phylum Verrucomicrobia with special cytoplasmic membrane, and proposal of Sulforoseuscoccusaceae fam. nov.</title>
        <authorList>
            <person name="Xi F."/>
        </authorList>
    </citation>
    <scope>NUCLEOTIDE SEQUENCE [LARGE SCALE GENOMIC DNA]</scope>
    <source>
        <strain evidence="2 3">T37</strain>
    </source>
</reference>
<dbReference type="RefSeq" id="WP_164365000.1">
    <property type="nucleotide sequence ID" value="NZ_CP066776.1"/>
</dbReference>
<evidence type="ECO:0000313" key="3">
    <source>
        <dbReference type="Proteomes" id="UP000475117"/>
    </source>
</evidence>
<feature type="region of interest" description="Disordered" evidence="1">
    <location>
        <begin position="193"/>
        <end position="273"/>
    </location>
</feature>
<dbReference type="KEGG" id="soa:G3M56_003530"/>
<proteinExistence type="predicted"/>
<dbReference type="AlphaFoldDB" id="A0A6B3LCR8"/>